<reference evidence="2" key="1">
    <citation type="submission" date="2022-12" db="EMBL/GenBank/DDBJ databases">
        <title>Bacterial isolates from different developmental stages of Nematostella vectensis.</title>
        <authorList>
            <person name="Fraune S."/>
        </authorList>
    </citation>
    <scope>NUCLEOTIDE SEQUENCE</scope>
    <source>
        <strain evidence="2">G21630-S1</strain>
    </source>
</reference>
<comment type="caution">
    <text evidence="2">The sequence shown here is derived from an EMBL/GenBank/DDBJ whole genome shotgun (WGS) entry which is preliminary data.</text>
</comment>
<feature type="signal peptide" evidence="1">
    <location>
        <begin position="1"/>
        <end position="23"/>
    </location>
</feature>
<evidence type="ECO:0000256" key="1">
    <source>
        <dbReference type="SAM" id="SignalP"/>
    </source>
</evidence>
<keyword evidence="3" id="KW-1185">Reference proteome</keyword>
<feature type="chain" id="PRO_5045053439" description="DUF4189 domain-containing protein" evidence="1">
    <location>
        <begin position="24"/>
        <end position="182"/>
    </location>
</feature>
<dbReference type="EMBL" id="JAPWGY010000003">
    <property type="protein sequence ID" value="MCZ4281218.1"/>
    <property type="molecule type" value="Genomic_DNA"/>
</dbReference>
<dbReference type="Proteomes" id="UP001069802">
    <property type="component" value="Unassembled WGS sequence"/>
</dbReference>
<evidence type="ECO:0008006" key="4">
    <source>
        <dbReference type="Google" id="ProtNLM"/>
    </source>
</evidence>
<organism evidence="2 3">
    <name type="scientific">Kiloniella laminariae</name>
    <dbReference type="NCBI Taxonomy" id="454162"/>
    <lineage>
        <taxon>Bacteria</taxon>
        <taxon>Pseudomonadati</taxon>
        <taxon>Pseudomonadota</taxon>
        <taxon>Alphaproteobacteria</taxon>
        <taxon>Rhodospirillales</taxon>
        <taxon>Kiloniellaceae</taxon>
        <taxon>Kiloniella</taxon>
    </lineage>
</organism>
<sequence length="182" mass="20043">MMLRKRALLGATFLLISACQTMTPVPSGMYHDQQKYLTYRDDKAMVGAIDVAGGYTYGWAWGHSNIDSAIKQATEGCEKNRNTYEIRAACKVHFIGNQNVRSLSDADLKNAISNYKVTGKAIPSDQSSEKNVIEKALTDKELCKLILSETGERWDPLPALSHKIEIAMTRGLTPASCTNILG</sequence>
<protein>
    <recommendedName>
        <fullName evidence="4">DUF4189 domain-containing protein</fullName>
    </recommendedName>
</protein>
<proteinExistence type="predicted"/>
<gene>
    <name evidence="2" type="ORF">O4H49_10550</name>
</gene>
<evidence type="ECO:0000313" key="2">
    <source>
        <dbReference type="EMBL" id="MCZ4281218.1"/>
    </source>
</evidence>
<name>A0ABT4LJE2_9PROT</name>
<dbReference type="PROSITE" id="PS51257">
    <property type="entry name" value="PROKAR_LIPOPROTEIN"/>
    <property type="match status" value="1"/>
</dbReference>
<keyword evidence="1" id="KW-0732">Signal</keyword>
<dbReference type="RefSeq" id="WP_269423387.1">
    <property type="nucleotide sequence ID" value="NZ_JAPWGY010000003.1"/>
</dbReference>
<evidence type="ECO:0000313" key="3">
    <source>
        <dbReference type="Proteomes" id="UP001069802"/>
    </source>
</evidence>
<accession>A0ABT4LJE2</accession>